<proteinExistence type="predicted"/>
<protein>
    <submittedName>
        <fullName evidence="1">Uncharacterized protein</fullName>
    </submittedName>
</protein>
<reference evidence="1 2" key="2">
    <citation type="journal article" date="2014" name="Int. J. Syst. Evol. Microbiol.">
        <title>Methanobacterium paludis sp. nov. and a novel strain of Methanobacterium lacus isolated from northern peatlands.</title>
        <authorList>
            <person name="Cadillo-Quiroz H."/>
            <person name="Brauer S.L."/>
            <person name="Goodson N."/>
            <person name="Yavitt J.B."/>
            <person name="Zinder S.H."/>
        </authorList>
    </citation>
    <scope>NUCLEOTIDE SEQUENCE [LARGE SCALE GENOMIC DNA]</scope>
    <source>
        <strain evidence="1 2">AL-21</strain>
    </source>
</reference>
<accession>F0T8I7</accession>
<dbReference type="eggNOG" id="arCOG10420">
    <property type="taxonomic scope" value="Archaea"/>
</dbReference>
<dbReference type="RefSeq" id="WP_013645089.1">
    <property type="nucleotide sequence ID" value="NC_015216.1"/>
</dbReference>
<dbReference type="Proteomes" id="UP000007490">
    <property type="component" value="Chromosome"/>
</dbReference>
<gene>
    <name evidence="1" type="ordered locus">Metbo_1506</name>
</gene>
<dbReference type="EMBL" id="CP002551">
    <property type="protein sequence ID" value="ADZ09738.1"/>
    <property type="molecule type" value="Genomic_DNA"/>
</dbReference>
<dbReference type="AlphaFoldDB" id="F0T8I7"/>
<evidence type="ECO:0000313" key="1">
    <source>
        <dbReference type="EMBL" id="ADZ09738.1"/>
    </source>
</evidence>
<name>F0T8I7_METLA</name>
<reference evidence="2" key="1">
    <citation type="submission" date="2011-02" db="EMBL/GenBank/DDBJ databases">
        <title>Complete sequence of Methanobacterium sp. AL-21.</title>
        <authorList>
            <consortium name="US DOE Joint Genome Institute"/>
            <person name="Lucas S."/>
            <person name="Copeland A."/>
            <person name="Lapidus A."/>
            <person name="Cheng J.-F."/>
            <person name="Goodwin L."/>
            <person name="Pitluck S."/>
            <person name="Chertkov O."/>
            <person name="Detter J.C."/>
            <person name="Han C."/>
            <person name="Tapia R."/>
            <person name="Land M."/>
            <person name="Hauser L."/>
            <person name="Kyrpides N."/>
            <person name="Ivanova N."/>
            <person name="Mikhailova N."/>
            <person name="Pagani I."/>
            <person name="Cadillo-Quiroz H."/>
            <person name="Imachi H."/>
            <person name="Zinder S."/>
            <person name="Liu W."/>
            <person name="Woyke T."/>
        </authorList>
    </citation>
    <scope>NUCLEOTIDE SEQUENCE [LARGE SCALE GENOMIC DNA]</scope>
    <source>
        <strain evidence="2">AL-21</strain>
    </source>
</reference>
<keyword evidence="2" id="KW-1185">Reference proteome</keyword>
<dbReference type="OrthoDB" id="70809at2157"/>
<dbReference type="HOGENOM" id="CLU_157716_0_0_2"/>
<organism evidence="1 2">
    <name type="scientific">Methanobacterium lacus (strain AL-21)</name>
    <dbReference type="NCBI Taxonomy" id="877455"/>
    <lineage>
        <taxon>Archaea</taxon>
        <taxon>Methanobacteriati</taxon>
        <taxon>Methanobacteriota</taxon>
        <taxon>Methanomada group</taxon>
        <taxon>Methanobacteria</taxon>
        <taxon>Methanobacteriales</taxon>
        <taxon>Methanobacteriaceae</taxon>
        <taxon>Methanobacterium</taxon>
    </lineage>
</organism>
<dbReference type="KEGG" id="mel:Metbo_1506"/>
<dbReference type="GeneID" id="24964559"/>
<evidence type="ECO:0000313" key="2">
    <source>
        <dbReference type="Proteomes" id="UP000007490"/>
    </source>
</evidence>
<sequence>MKTQVEISKFIPEVFEFNFTSISFPYTILKYENGMFKCGYSDDEESIVPTEEDWAKFWKKLDRINAWDWAGNYVIPEYMYLDGNRWNIRIQFGDKKIECNGSNAYPGKNGEIVEHKMIFRRFFMAITKLLDIKTVDLKIETV</sequence>